<evidence type="ECO:0000313" key="3">
    <source>
        <dbReference type="Proteomes" id="UP000032673"/>
    </source>
</evidence>
<feature type="transmembrane region" description="Helical" evidence="1">
    <location>
        <begin position="57"/>
        <end position="80"/>
    </location>
</feature>
<accession>A0ABQ0KBB1</accession>
<sequence>MPIRAVVVRVEAAVAFTVVEAWAALVAVSVVVVWVAQAAALEEAPEWGRAVEASEEVAGVAVFGLAEVLVVVSVVVRVWAPVAAFAAPVGGVVPVAGAAVGDPDAALAGVVALVGVGVAGDIPTITGAGVIPVGDGVQALMLAVVGVGAGELPSFSGLPLALL</sequence>
<dbReference type="EMBL" id="BAMW01000057">
    <property type="protein sequence ID" value="GAN64266.1"/>
    <property type="molecule type" value="Genomic_DNA"/>
</dbReference>
<organism evidence="2 3">
    <name type="scientific">Acetobacter indonesiensis</name>
    <dbReference type="NCBI Taxonomy" id="104101"/>
    <lineage>
        <taxon>Bacteria</taxon>
        <taxon>Pseudomonadati</taxon>
        <taxon>Pseudomonadota</taxon>
        <taxon>Alphaproteobacteria</taxon>
        <taxon>Acetobacterales</taxon>
        <taxon>Acetobacteraceae</taxon>
        <taxon>Acetobacter</taxon>
    </lineage>
</organism>
<evidence type="ECO:0000256" key="1">
    <source>
        <dbReference type="SAM" id="Phobius"/>
    </source>
</evidence>
<keyword evidence="3" id="KW-1185">Reference proteome</keyword>
<proteinExistence type="predicted"/>
<keyword evidence="1" id="KW-1133">Transmembrane helix</keyword>
<comment type="caution">
    <text evidence="2">The sequence shown here is derived from an EMBL/GenBank/DDBJ whole genome shotgun (WGS) entry which is preliminary data.</text>
</comment>
<evidence type="ECO:0000313" key="2">
    <source>
        <dbReference type="EMBL" id="GAN64266.1"/>
    </source>
</evidence>
<reference evidence="2 3" key="1">
    <citation type="submission" date="2012-11" db="EMBL/GenBank/DDBJ databases">
        <title>Whole genome sequence of Acetobacter indonesiensis 5H-1.</title>
        <authorList>
            <person name="Azuma Y."/>
            <person name="Higashiura N."/>
            <person name="Hirakawa H."/>
            <person name="Matsushita K."/>
        </authorList>
    </citation>
    <scope>NUCLEOTIDE SEQUENCE [LARGE SCALE GENOMIC DNA]</scope>
    <source>
        <strain evidence="2 3">5H-1</strain>
    </source>
</reference>
<keyword evidence="1" id="KW-0472">Membrane</keyword>
<feature type="transmembrane region" description="Helical" evidence="1">
    <location>
        <begin position="12"/>
        <end position="37"/>
    </location>
</feature>
<name>A0ABQ0KBB1_9PROT</name>
<protein>
    <submittedName>
        <fullName evidence="2">Uncharacterized protein</fullName>
    </submittedName>
</protein>
<dbReference type="Proteomes" id="UP000032673">
    <property type="component" value="Unassembled WGS sequence"/>
</dbReference>
<keyword evidence="1" id="KW-0812">Transmembrane</keyword>
<gene>
    <name evidence="2" type="ORF">Abin_060_103</name>
</gene>